<comment type="caution">
    <text evidence="5">The sequence shown here is derived from an EMBL/GenBank/DDBJ whole genome shotgun (WGS) entry which is preliminary data.</text>
</comment>
<dbReference type="InterPro" id="IPR042099">
    <property type="entry name" value="ANL_N_sf"/>
</dbReference>
<evidence type="ECO:0000259" key="4">
    <source>
        <dbReference type="Pfam" id="PF13193"/>
    </source>
</evidence>
<evidence type="ECO:0000313" key="6">
    <source>
        <dbReference type="Proteomes" id="UP001597182"/>
    </source>
</evidence>
<dbReference type="SUPFAM" id="SSF56801">
    <property type="entry name" value="Acetyl-CoA synthetase-like"/>
    <property type="match status" value="1"/>
</dbReference>
<evidence type="ECO:0000256" key="1">
    <source>
        <dbReference type="ARBA" id="ARBA00006432"/>
    </source>
</evidence>
<name>A0ABW3VTI1_9PSEU</name>
<sequence length="548" mass="59384">MRSTPSRAEAERYRRAGLWTDELIDGFVAVRAADPATAALPAVVDGPRTVTYGELEQQVRAVAAALHGMGVGRGDVVSWQLPNWWEAVPLHHAILRLGAVSNPVVPIHRRREVEFVLRQAETKVFVHPGEFRGFDHQQMVAELAPTLPALAHTVVVRGTAGTGPAFEDLLRPAGAPEVERAATDPAVLMYTSGTTSDPKGVVHPHATLVRENRGCIASWGLTAADRIFMPSPLTHVTGLLYGVQLPAMLGCPVVLQDVWESTEALRLIERHRCTFTTAATPFVHGLTHSAELHRRDVSSLRWVNIGGGDVPPGLVREAEARLGATVARGYGSTEYPTATQGWTDDPLDRRAETDGRPVEGTELRIVDDHGAELPPGERGELLVRGPERFTGYLVPPAGEAVFDADGWFATGDLARIDAAGQLTIEGRKKDIVLRGGENISVKEVEDQLYAHPKIAEVAIVAMPDPVMIERACAFVVPAGDEPPTLPELTEYLLEHGFAVQKVPERLEQVAQLPKNLAGKVQKFVLRERIATLLATERQNAAPDAAGVR</sequence>
<proteinExistence type="inferred from homology"/>
<dbReference type="InterPro" id="IPR000873">
    <property type="entry name" value="AMP-dep_synth/lig_dom"/>
</dbReference>
<dbReference type="PANTHER" id="PTHR43201">
    <property type="entry name" value="ACYL-COA SYNTHETASE"/>
    <property type="match status" value="1"/>
</dbReference>
<evidence type="ECO:0000259" key="3">
    <source>
        <dbReference type="Pfam" id="PF00501"/>
    </source>
</evidence>
<protein>
    <submittedName>
        <fullName evidence="5">AMP-binding protein</fullName>
    </submittedName>
</protein>
<dbReference type="InterPro" id="IPR020845">
    <property type="entry name" value="AMP-binding_CS"/>
</dbReference>
<comment type="similarity">
    <text evidence="1">Belongs to the ATP-dependent AMP-binding enzyme family.</text>
</comment>
<organism evidence="5 6">
    <name type="scientific">Pseudonocardia benzenivorans</name>
    <dbReference type="NCBI Taxonomy" id="228005"/>
    <lineage>
        <taxon>Bacteria</taxon>
        <taxon>Bacillati</taxon>
        <taxon>Actinomycetota</taxon>
        <taxon>Actinomycetes</taxon>
        <taxon>Pseudonocardiales</taxon>
        <taxon>Pseudonocardiaceae</taxon>
        <taxon>Pseudonocardia</taxon>
    </lineage>
</organism>
<dbReference type="PROSITE" id="PS00455">
    <property type="entry name" value="AMP_BINDING"/>
    <property type="match status" value="1"/>
</dbReference>
<accession>A0ABW3VTI1</accession>
<dbReference type="Gene3D" id="3.40.50.12780">
    <property type="entry name" value="N-terminal domain of ligase-like"/>
    <property type="match status" value="1"/>
</dbReference>
<keyword evidence="6" id="KW-1185">Reference proteome</keyword>
<dbReference type="Pfam" id="PF13193">
    <property type="entry name" value="AMP-binding_C"/>
    <property type="match status" value="1"/>
</dbReference>
<evidence type="ECO:0000313" key="5">
    <source>
        <dbReference type="EMBL" id="MFD1237803.1"/>
    </source>
</evidence>
<dbReference type="InterPro" id="IPR045851">
    <property type="entry name" value="AMP-bd_C_sf"/>
</dbReference>
<evidence type="ECO:0000256" key="2">
    <source>
        <dbReference type="ARBA" id="ARBA00022598"/>
    </source>
</evidence>
<dbReference type="Proteomes" id="UP001597182">
    <property type="component" value="Unassembled WGS sequence"/>
</dbReference>
<reference evidence="6" key="1">
    <citation type="journal article" date="2019" name="Int. J. Syst. Evol. Microbiol.">
        <title>The Global Catalogue of Microorganisms (GCM) 10K type strain sequencing project: providing services to taxonomists for standard genome sequencing and annotation.</title>
        <authorList>
            <consortium name="The Broad Institute Genomics Platform"/>
            <consortium name="The Broad Institute Genome Sequencing Center for Infectious Disease"/>
            <person name="Wu L."/>
            <person name="Ma J."/>
        </authorList>
    </citation>
    <scope>NUCLEOTIDE SEQUENCE [LARGE SCALE GENOMIC DNA]</scope>
    <source>
        <strain evidence="6">CCUG 49018</strain>
    </source>
</reference>
<dbReference type="RefSeq" id="WP_346092593.1">
    <property type="nucleotide sequence ID" value="NZ_BAABKS010000056.1"/>
</dbReference>
<dbReference type="Gene3D" id="3.30.300.30">
    <property type="match status" value="1"/>
</dbReference>
<dbReference type="Pfam" id="PF00501">
    <property type="entry name" value="AMP-binding"/>
    <property type="match status" value="1"/>
</dbReference>
<feature type="domain" description="AMP-binding enzyme C-terminal" evidence="4">
    <location>
        <begin position="443"/>
        <end position="519"/>
    </location>
</feature>
<dbReference type="PANTHER" id="PTHR43201:SF5">
    <property type="entry name" value="MEDIUM-CHAIN ACYL-COA LIGASE ACSF2, MITOCHONDRIAL"/>
    <property type="match status" value="1"/>
</dbReference>
<feature type="domain" description="AMP-dependent synthetase/ligase" evidence="3">
    <location>
        <begin position="39"/>
        <end position="393"/>
    </location>
</feature>
<dbReference type="InterPro" id="IPR025110">
    <property type="entry name" value="AMP-bd_C"/>
</dbReference>
<gene>
    <name evidence="5" type="ORF">ACFQ34_31350</name>
</gene>
<dbReference type="EMBL" id="JBHTMB010000310">
    <property type="protein sequence ID" value="MFD1237803.1"/>
    <property type="molecule type" value="Genomic_DNA"/>
</dbReference>
<keyword evidence="2" id="KW-0436">Ligase</keyword>